<dbReference type="SMART" id="SM00518">
    <property type="entry name" value="AP2Ec"/>
    <property type="match status" value="1"/>
</dbReference>
<dbReference type="GO" id="GO:0008081">
    <property type="term" value="F:phosphoric diester hydrolase activity"/>
    <property type="evidence" value="ECO:0007669"/>
    <property type="project" value="TreeGrafter"/>
</dbReference>
<comment type="similarity">
    <text evidence="2">Belongs to the AP endonuclease 2 family.</text>
</comment>
<dbReference type="GO" id="GO:0003906">
    <property type="term" value="F:DNA-(apurinic or apyrimidinic site) endonuclease activity"/>
    <property type="evidence" value="ECO:0007669"/>
    <property type="project" value="TreeGrafter"/>
</dbReference>
<dbReference type="PANTHER" id="PTHR21445:SF0">
    <property type="entry name" value="APURINIC-APYRIMIDINIC ENDONUCLEASE"/>
    <property type="match status" value="1"/>
</dbReference>
<dbReference type="NCBIfam" id="TIGR00587">
    <property type="entry name" value="nfo"/>
    <property type="match status" value="1"/>
</dbReference>
<organism evidence="9 10">
    <name type="scientific">Steinernema glaseri</name>
    <dbReference type="NCBI Taxonomy" id="37863"/>
    <lineage>
        <taxon>Eukaryota</taxon>
        <taxon>Metazoa</taxon>
        <taxon>Ecdysozoa</taxon>
        <taxon>Nematoda</taxon>
        <taxon>Chromadorea</taxon>
        <taxon>Rhabditida</taxon>
        <taxon>Tylenchina</taxon>
        <taxon>Panagrolaimomorpha</taxon>
        <taxon>Strongyloidoidea</taxon>
        <taxon>Steinernematidae</taxon>
        <taxon>Steinernema</taxon>
    </lineage>
</organism>
<dbReference type="InterPro" id="IPR018246">
    <property type="entry name" value="AP_endonuc_F2_Zn_BS"/>
</dbReference>
<dbReference type="WBParaSite" id="L893_g10959.t1">
    <property type="protein sequence ID" value="L893_g10959.t1"/>
    <property type="gene ID" value="L893_g10959"/>
</dbReference>
<name>A0A1I7XZ56_9BILA</name>
<dbReference type="InterPro" id="IPR001719">
    <property type="entry name" value="AP_endonuc_2"/>
</dbReference>
<dbReference type="PANTHER" id="PTHR21445">
    <property type="entry name" value="ENDONUCLEASE IV ENDODEOXYRIBONUCLEASE IV"/>
    <property type="match status" value="1"/>
</dbReference>
<keyword evidence="6" id="KW-0862">Zinc</keyword>
<dbReference type="GO" id="GO:0003677">
    <property type="term" value="F:DNA binding"/>
    <property type="evidence" value="ECO:0007669"/>
    <property type="project" value="InterPro"/>
</dbReference>
<evidence type="ECO:0000256" key="5">
    <source>
        <dbReference type="ARBA" id="ARBA00022801"/>
    </source>
</evidence>
<dbReference type="HAMAP" id="MF_00152">
    <property type="entry name" value="Nfo"/>
    <property type="match status" value="1"/>
</dbReference>
<evidence type="ECO:0000313" key="10">
    <source>
        <dbReference type="WBParaSite" id="L893_g10959.t1"/>
    </source>
</evidence>
<accession>A0A1I7XZ56</accession>
<dbReference type="InterPro" id="IPR013022">
    <property type="entry name" value="Xyl_isomerase-like_TIM-brl"/>
</dbReference>
<dbReference type="GO" id="GO:0005739">
    <property type="term" value="C:mitochondrion"/>
    <property type="evidence" value="ECO:0007669"/>
    <property type="project" value="TreeGrafter"/>
</dbReference>
<keyword evidence="5" id="KW-0378">Hydrolase</keyword>
<evidence type="ECO:0000256" key="6">
    <source>
        <dbReference type="ARBA" id="ARBA00022833"/>
    </source>
</evidence>
<proteinExistence type="inferred from homology"/>
<sequence>MKGKRNVPCDGTESPTRTEAKKAKTALGSNQKLLGAHVSAAGGPHNAIREASELGARACGFFLKNQRSWKWKELTDKQVELFQDALEKYNFDVENVVPHTSYLINAGSPAADTLEKSRANLLDDCKRCERLGIKLLNMHPGSSVGKIERNECVALIAESLNYVISETEKVVIVLETMAGQGNTIGGTFEELKAIIDMVQDKSRVGVCIDTCHIFAAGYDIRTSEKYEETMKKFGETIGWEYLKAFHINDSKGGLRSHLDRHADINTGYLKGSFKRLMNDLRLDNIPMVLETPSGNYKQEIETLNGYING</sequence>
<dbReference type="PROSITE" id="PS00730">
    <property type="entry name" value="AP_NUCLEASE_F2_2"/>
    <property type="match status" value="1"/>
</dbReference>
<dbReference type="CDD" id="cd00019">
    <property type="entry name" value="AP2Ec"/>
    <property type="match status" value="1"/>
</dbReference>
<dbReference type="InterPro" id="IPR036237">
    <property type="entry name" value="Xyl_isomerase-like_sf"/>
</dbReference>
<dbReference type="Gene3D" id="3.20.20.150">
    <property type="entry name" value="Divalent-metal-dependent TIM barrel enzymes"/>
    <property type="match status" value="1"/>
</dbReference>
<dbReference type="GO" id="GO:0005634">
    <property type="term" value="C:nucleus"/>
    <property type="evidence" value="ECO:0007669"/>
    <property type="project" value="TreeGrafter"/>
</dbReference>
<dbReference type="PROSITE" id="PS51432">
    <property type="entry name" value="AP_NUCLEASE_F2_4"/>
    <property type="match status" value="1"/>
</dbReference>
<dbReference type="NCBIfam" id="NF002199">
    <property type="entry name" value="PRK01060.1-4"/>
    <property type="match status" value="1"/>
</dbReference>
<dbReference type="SUPFAM" id="SSF51658">
    <property type="entry name" value="Xylose isomerase-like"/>
    <property type="match status" value="1"/>
</dbReference>
<reference evidence="10" key="1">
    <citation type="submission" date="2016-11" db="UniProtKB">
        <authorList>
            <consortium name="WormBaseParasite"/>
        </authorList>
    </citation>
    <scope>IDENTIFICATION</scope>
</reference>
<evidence type="ECO:0000256" key="1">
    <source>
        <dbReference type="ARBA" id="ARBA00001947"/>
    </source>
</evidence>
<keyword evidence="4" id="KW-0227">DNA damage</keyword>
<keyword evidence="9" id="KW-1185">Reference proteome</keyword>
<evidence type="ECO:0000256" key="2">
    <source>
        <dbReference type="ARBA" id="ARBA00005340"/>
    </source>
</evidence>
<dbReference type="AlphaFoldDB" id="A0A1I7XZ56"/>
<dbReference type="Proteomes" id="UP000095287">
    <property type="component" value="Unplaced"/>
</dbReference>
<comment type="cofactor">
    <cofactor evidence="1">
        <name>Zn(2+)</name>
        <dbReference type="ChEBI" id="CHEBI:29105"/>
    </cofactor>
</comment>
<dbReference type="Pfam" id="PF01261">
    <property type="entry name" value="AP_endonuc_2"/>
    <property type="match status" value="1"/>
</dbReference>
<dbReference type="FunFam" id="3.20.20.150:FF:000001">
    <property type="entry name" value="Probable endonuclease 4"/>
    <property type="match status" value="1"/>
</dbReference>
<evidence type="ECO:0000313" key="9">
    <source>
        <dbReference type="Proteomes" id="UP000095287"/>
    </source>
</evidence>
<keyword evidence="7" id="KW-0234">DNA repair</keyword>
<protein>
    <submittedName>
        <fullName evidence="10">AP_endonuc_2 domain-containing protein</fullName>
    </submittedName>
</protein>
<evidence type="ECO:0000259" key="8">
    <source>
        <dbReference type="Pfam" id="PF01261"/>
    </source>
</evidence>
<dbReference type="GO" id="GO:0008270">
    <property type="term" value="F:zinc ion binding"/>
    <property type="evidence" value="ECO:0007669"/>
    <property type="project" value="InterPro"/>
</dbReference>
<feature type="domain" description="Xylose isomerase-like TIM barrel" evidence="8">
    <location>
        <begin position="48"/>
        <end position="303"/>
    </location>
</feature>
<dbReference type="GO" id="GO:0006284">
    <property type="term" value="P:base-excision repair"/>
    <property type="evidence" value="ECO:0007669"/>
    <property type="project" value="TreeGrafter"/>
</dbReference>
<evidence type="ECO:0000256" key="7">
    <source>
        <dbReference type="ARBA" id="ARBA00023204"/>
    </source>
</evidence>
<keyword evidence="3" id="KW-0479">Metal-binding</keyword>
<evidence type="ECO:0000256" key="3">
    <source>
        <dbReference type="ARBA" id="ARBA00022723"/>
    </source>
</evidence>
<evidence type="ECO:0000256" key="4">
    <source>
        <dbReference type="ARBA" id="ARBA00022763"/>
    </source>
</evidence>